<sequence length="452" mass="47584">MTLKRKLGLSTVLAVVMGDMIGSGIFFTPGELAAVATAEWQVYFFWALCGFITLCGALTLAELASLLPRAGVAYHALTEGFGPFAGFMQAWIMVLVSGPGAIAGVAILFGEFGSDALGWQVENAPLYLAATGIGLFAIINIRGVEWGGGAQIVVTAVKVTGLLALVAGALFLAEPVAGTAEVDVPASTGNGLLDFLRFAGVGVSIVLFTYDGWIDASHVAGEVRNPDRNFPLALGVGVLLITGIYLAVNVAWLSVVPLAEMRAEPQAVAAKVAVAAFGAGGATWLIYLIGISIFGALGGLILTLPRLYYAAASEYQPLARNTPAAPFFNALAYLSPGSAVPTGAILTACGISIAALFFFGSFARIVTFFVVPFQFINILMVASIFRLRPRLSTSGQWRLPLYPWPPLIFMLVMTLFLIAALVFNPLDSLIGVGLTLIGVPVYRMLARRRDVV</sequence>
<evidence type="ECO:0000256" key="1">
    <source>
        <dbReference type="ARBA" id="ARBA00004141"/>
    </source>
</evidence>
<feature type="transmembrane region" description="Helical" evidence="5">
    <location>
        <begin position="124"/>
        <end position="141"/>
    </location>
</feature>
<keyword evidence="3 5" id="KW-1133">Transmembrane helix</keyword>
<keyword evidence="7" id="KW-1185">Reference proteome</keyword>
<evidence type="ECO:0000313" key="6">
    <source>
        <dbReference type="EMBL" id="ANO50723.1"/>
    </source>
</evidence>
<feature type="transmembrane region" description="Helical" evidence="5">
    <location>
        <begin position="365"/>
        <end position="387"/>
    </location>
</feature>
<dbReference type="InterPro" id="IPR002293">
    <property type="entry name" value="AA/rel_permease1"/>
</dbReference>
<comment type="subcellular location">
    <subcellularLocation>
        <location evidence="1">Membrane</location>
        <topology evidence="1">Multi-pass membrane protein</topology>
    </subcellularLocation>
</comment>
<proteinExistence type="predicted"/>
<evidence type="ECO:0000256" key="4">
    <source>
        <dbReference type="ARBA" id="ARBA00023136"/>
    </source>
</evidence>
<feature type="transmembrane region" description="Helical" evidence="5">
    <location>
        <begin position="429"/>
        <end position="446"/>
    </location>
</feature>
<organism evidence="6 7">
    <name type="scientific">Woeseia oceani</name>
    <dbReference type="NCBI Taxonomy" id="1548547"/>
    <lineage>
        <taxon>Bacteria</taxon>
        <taxon>Pseudomonadati</taxon>
        <taxon>Pseudomonadota</taxon>
        <taxon>Gammaproteobacteria</taxon>
        <taxon>Woeseiales</taxon>
        <taxon>Woeseiaceae</taxon>
        <taxon>Woeseia</taxon>
    </lineage>
</organism>
<dbReference type="STRING" id="1548547.BA177_05445"/>
<protein>
    <recommendedName>
        <fullName evidence="8">Amino acid permease</fullName>
    </recommendedName>
</protein>
<keyword evidence="2 5" id="KW-0812">Transmembrane</keyword>
<feature type="transmembrane region" description="Helical" evidence="5">
    <location>
        <begin position="192"/>
        <end position="210"/>
    </location>
</feature>
<evidence type="ECO:0008006" key="8">
    <source>
        <dbReference type="Google" id="ProtNLM"/>
    </source>
</evidence>
<reference evidence="6 7" key="1">
    <citation type="submission" date="2016-06" db="EMBL/GenBank/DDBJ databases">
        <title>Complete genome sequence of a deep-branching marine Gamma Proteobacterium Woeseia oceani type strain XK5.</title>
        <authorList>
            <person name="Mu D."/>
            <person name="Du Z."/>
        </authorList>
    </citation>
    <scope>NUCLEOTIDE SEQUENCE [LARGE SCALE GENOMIC DNA]</scope>
    <source>
        <strain evidence="6 7">XK5</strain>
    </source>
</reference>
<evidence type="ECO:0000313" key="7">
    <source>
        <dbReference type="Proteomes" id="UP000092695"/>
    </source>
</evidence>
<dbReference type="KEGG" id="woc:BA177_05445"/>
<gene>
    <name evidence="6" type="ORF">BA177_05445</name>
</gene>
<feature type="transmembrane region" description="Helical" evidence="5">
    <location>
        <begin position="43"/>
        <end position="67"/>
    </location>
</feature>
<feature type="transmembrane region" description="Helical" evidence="5">
    <location>
        <begin position="88"/>
        <end position="109"/>
    </location>
</feature>
<evidence type="ECO:0000256" key="2">
    <source>
        <dbReference type="ARBA" id="ARBA00022692"/>
    </source>
</evidence>
<feature type="transmembrane region" description="Helical" evidence="5">
    <location>
        <begin position="284"/>
        <end position="309"/>
    </location>
</feature>
<feature type="transmembrane region" description="Helical" evidence="5">
    <location>
        <begin position="153"/>
        <end position="172"/>
    </location>
</feature>
<evidence type="ECO:0000256" key="5">
    <source>
        <dbReference type="SAM" id="Phobius"/>
    </source>
</evidence>
<dbReference type="Pfam" id="PF13520">
    <property type="entry name" value="AA_permease_2"/>
    <property type="match status" value="1"/>
</dbReference>
<dbReference type="GO" id="GO:0015179">
    <property type="term" value="F:L-amino acid transmembrane transporter activity"/>
    <property type="evidence" value="ECO:0007669"/>
    <property type="project" value="TreeGrafter"/>
</dbReference>
<dbReference type="PANTHER" id="PTHR11785">
    <property type="entry name" value="AMINO ACID TRANSPORTER"/>
    <property type="match status" value="1"/>
</dbReference>
<dbReference type="RefSeq" id="WP_068613888.1">
    <property type="nucleotide sequence ID" value="NZ_CP016268.1"/>
</dbReference>
<dbReference type="Proteomes" id="UP000092695">
    <property type="component" value="Chromosome"/>
</dbReference>
<dbReference type="PANTHER" id="PTHR11785:SF512">
    <property type="entry name" value="SOBREMESA, ISOFORM B"/>
    <property type="match status" value="1"/>
</dbReference>
<feature type="transmembrane region" description="Helical" evidence="5">
    <location>
        <begin position="399"/>
        <end position="423"/>
    </location>
</feature>
<feature type="transmembrane region" description="Helical" evidence="5">
    <location>
        <begin position="330"/>
        <end position="359"/>
    </location>
</feature>
<dbReference type="OrthoDB" id="9804700at2"/>
<dbReference type="InterPro" id="IPR050598">
    <property type="entry name" value="AminoAcid_Transporter"/>
</dbReference>
<dbReference type="PIRSF" id="PIRSF006060">
    <property type="entry name" value="AA_transporter"/>
    <property type="match status" value="1"/>
</dbReference>
<dbReference type="EMBL" id="CP016268">
    <property type="protein sequence ID" value="ANO50723.1"/>
    <property type="molecule type" value="Genomic_DNA"/>
</dbReference>
<dbReference type="Gene3D" id="1.20.1740.10">
    <property type="entry name" value="Amino acid/polyamine transporter I"/>
    <property type="match status" value="1"/>
</dbReference>
<dbReference type="AlphaFoldDB" id="A0A193LE20"/>
<dbReference type="GO" id="GO:0016020">
    <property type="term" value="C:membrane"/>
    <property type="evidence" value="ECO:0007669"/>
    <property type="project" value="UniProtKB-SubCell"/>
</dbReference>
<accession>A0A193LE20</accession>
<keyword evidence="4 5" id="KW-0472">Membrane</keyword>
<feature type="transmembrane region" description="Helical" evidence="5">
    <location>
        <begin position="230"/>
        <end position="252"/>
    </location>
</feature>
<evidence type="ECO:0000256" key="3">
    <source>
        <dbReference type="ARBA" id="ARBA00022989"/>
    </source>
</evidence>
<name>A0A193LE20_9GAMM</name>